<reference evidence="1 2" key="1">
    <citation type="submission" date="2009-01" db="EMBL/GenBank/DDBJ databases">
        <authorList>
            <person name="Fulton L."/>
            <person name="Clifton S."/>
            <person name="Fulton B."/>
            <person name="Xu J."/>
            <person name="Minx P."/>
            <person name="Pepin K.H."/>
            <person name="Johnson M."/>
            <person name="Bhonagiri V."/>
            <person name="Nash W.E."/>
            <person name="Mardis E.R."/>
            <person name="Wilson R.K."/>
        </authorList>
    </citation>
    <scope>NUCLEOTIDE SEQUENCE [LARGE SCALE GENOMIC DNA]</scope>
    <source>
        <strain evidence="1 2">DSM 15981</strain>
    </source>
</reference>
<evidence type="ECO:0000313" key="2">
    <source>
        <dbReference type="Proteomes" id="UP000004756"/>
    </source>
</evidence>
<protein>
    <submittedName>
        <fullName evidence="1">Uncharacterized protein</fullName>
    </submittedName>
</protein>
<dbReference type="HOGENOM" id="CLU_3267805_0_0_9"/>
<evidence type="ECO:0000313" key="1">
    <source>
        <dbReference type="EMBL" id="EEG53989.1"/>
    </source>
</evidence>
<name>C0D3V6_9FIRM</name>
<dbReference type="AlphaFoldDB" id="C0D3V6"/>
<reference evidence="1 2" key="2">
    <citation type="submission" date="2009-02" db="EMBL/GenBank/DDBJ databases">
        <title>Draft genome sequence of Clostridium asparagiforme (DSM 15981).</title>
        <authorList>
            <person name="Sudarsanam P."/>
            <person name="Ley R."/>
            <person name="Guruge J."/>
            <person name="Turnbaugh P.J."/>
            <person name="Mahowald M."/>
            <person name="Liep D."/>
            <person name="Gordon J."/>
        </authorList>
    </citation>
    <scope>NUCLEOTIDE SEQUENCE [LARGE SCALE GENOMIC DNA]</scope>
    <source>
        <strain evidence="1 2">DSM 15981</strain>
    </source>
</reference>
<accession>C0D3V6</accession>
<sequence length="41" mass="4597">MQGLGSCGMTAQSFDVFIIKQSCTEVQLNIFNIYQLKVDII</sequence>
<dbReference type="Proteomes" id="UP000004756">
    <property type="component" value="Unassembled WGS sequence"/>
</dbReference>
<gene>
    <name evidence="1" type="ORF">CLOSTASPAR_03947</name>
</gene>
<comment type="caution">
    <text evidence="1">The sequence shown here is derived from an EMBL/GenBank/DDBJ whole genome shotgun (WGS) entry which is preliminary data.</text>
</comment>
<organism evidence="1 2">
    <name type="scientific">[Clostridium] asparagiforme DSM 15981</name>
    <dbReference type="NCBI Taxonomy" id="518636"/>
    <lineage>
        <taxon>Bacteria</taxon>
        <taxon>Bacillati</taxon>
        <taxon>Bacillota</taxon>
        <taxon>Clostridia</taxon>
        <taxon>Lachnospirales</taxon>
        <taxon>Lachnospiraceae</taxon>
        <taxon>Enterocloster</taxon>
    </lineage>
</organism>
<keyword evidence="2" id="KW-1185">Reference proteome</keyword>
<dbReference type="EMBL" id="ACCJ01000316">
    <property type="protein sequence ID" value="EEG53989.1"/>
    <property type="molecule type" value="Genomic_DNA"/>
</dbReference>
<proteinExistence type="predicted"/>